<organism evidence="2">
    <name type="scientific">viral metagenome</name>
    <dbReference type="NCBI Taxonomy" id="1070528"/>
    <lineage>
        <taxon>unclassified sequences</taxon>
        <taxon>metagenomes</taxon>
        <taxon>organismal metagenomes</taxon>
    </lineage>
</organism>
<dbReference type="EMBL" id="MN739736">
    <property type="protein sequence ID" value="QHT24033.1"/>
    <property type="molecule type" value="Genomic_DNA"/>
</dbReference>
<evidence type="ECO:0000313" key="2">
    <source>
        <dbReference type="EMBL" id="QHT24033.1"/>
    </source>
</evidence>
<feature type="region of interest" description="Disordered" evidence="1">
    <location>
        <begin position="167"/>
        <end position="187"/>
    </location>
</feature>
<reference evidence="2" key="1">
    <citation type="journal article" date="2020" name="Nature">
        <title>Giant virus diversity and host interactions through global metagenomics.</title>
        <authorList>
            <person name="Schulz F."/>
            <person name="Roux S."/>
            <person name="Paez-Espino D."/>
            <person name="Jungbluth S."/>
            <person name="Walsh D.A."/>
            <person name="Denef V.J."/>
            <person name="McMahon K.D."/>
            <person name="Konstantinidis K.T."/>
            <person name="Eloe-Fadrosh E.A."/>
            <person name="Kyrpides N.C."/>
            <person name="Woyke T."/>
        </authorList>
    </citation>
    <scope>NUCLEOTIDE SEQUENCE</scope>
    <source>
        <strain evidence="2">GVMAG-M-3300023179-132</strain>
    </source>
</reference>
<proteinExistence type="predicted"/>
<protein>
    <submittedName>
        <fullName evidence="2">Uncharacterized protein</fullName>
    </submittedName>
</protein>
<evidence type="ECO:0000256" key="1">
    <source>
        <dbReference type="SAM" id="MobiDB-lite"/>
    </source>
</evidence>
<sequence length="187" mass="20776">MASVTNFMFENMSRIGLDESTSSQLDMQNVQQTNYMLQNFYSSDCTMSKPIGLATSQPGVFYKGGKQVAAGGCNIDSSTELELGTTQMDHRSRLDLFHRPFATIPYLGRGSVNPVMESQILQGEMLTNKRSITNLSEKSYINYHHTPMIDSMKERVSNPANYVESSASNGWVRGGVPSRELSRSTHS</sequence>
<name>A0A6C0E6F3_9ZZZZ</name>
<dbReference type="AlphaFoldDB" id="A0A6C0E6F3"/>
<accession>A0A6C0E6F3</accession>